<keyword evidence="2" id="KW-1185">Reference proteome</keyword>
<dbReference type="Proteomes" id="UP000675409">
    <property type="component" value="Unassembled WGS sequence"/>
</dbReference>
<proteinExistence type="predicted"/>
<evidence type="ECO:0000313" key="2">
    <source>
        <dbReference type="Proteomes" id="UP000675409"/>
    </source>
</evidence>
<comment type="caution">
    <text evidence="1">The sequence shown here is derived from an EMBL/GenBank/DDBJ whole genome shotgun (WGS) entry which is preliminary data.</text>
</comment>
<name>A0ABS1LJ68_9MICO</name>
<sequence>MIQASTARRLTGDWAGACSAARIDLDVDLRALRHGYGVELSTAVRDDLRHLAPDLLRWHMPRAMPDGLLRPGLTVSLARYRTDELTAHLVIRTPPSWASGPQRMVLSWWDGGAGGHPHPHPDRRFRLDLHRHLWDARRSAELPDRAGGPGGTARADWVSCRWAAEAQILRTAEDAPSSDVVVRLGSRRLLLRPDGTVTEPAPAARAARPGTRPLLLLPDAATWVPPDVLLLEAGMLRPAQLHPLVARALVAGDPGHEVVHPASPGTRLVDCGGSVHRLEVVDGVLRAVDHDAAEVRREQLLATLTGTPIPCLEVLDRLHRAPTELDDIRARLDHGDAASAVATVENLLGADAVLRAGDLRAELAAAASARVAYGAYRAGLPVRLLDPDAQRVTARVGDSDVARHGTPHRTPRQRQRALAWAWRRA</sequence>
<protein>
    <submittedName>
        <fullName evidence="1">Uncharacterized protein</fullName>
    </submittedName>
</protein>
<evidence type="ECO:0000313" key="1">
    <source>
        <dbReference type="EMBL" id="MBL0886252.1"/>
    </source>
</evidence>
<gene>
    <name evidence="1" type="ORF">HGK34_08210</name>
</gene>
<organism evidence="1 2">
    <name type="scientific">Myceligenerans indicum</name>
    <dbReference type="NCBI Taxonomy" id="2593663"/>
    <lineage>
        <taxon>Bacteria</taxon>
        <taxon>Bacillati</taxon>
        <taxon>Actinomycetota</taxon>
        <taxon>Actinomycetes</taxon>
        <taxon>Micrococcales</taxon>
        <taxon>Promicromonosporaceae</taxon>
        <taxon>Myceligenerans</taxon>
    </lineage>
</organism>
<dbReference type="EMBL" id="JABBYC010000009">
    <property type="protein sequence ID" value="MBL0886252.1"/>
    <property type="molecule type" value="Genomic_DNA"/>
</dbReference>
<dbReference type="RefSeq" id="WP_201846088.1">
    <property type="nucleotide sequence ID" value="NZ_JABBYC010000009.1"/>
</dbReference>
<reference evidence="1 2" key="1">
    <citation type="journal article" date="2021" name="Arch. Microbiol.">
        <title>Myceligenerans indicum sp. nov., an actinobacterium isolated from mangrove sediment of Sundarbans, India.</title>
        <authorList>
            <person name="Asha K."/>
            <person name="Bhadury P."/>
        </authorList>
    </citation>
    <scope>NUCLEOTIDE SEQUENCE [LARGE SCALE GENOMIC DNA]</scope>
    <source>
        <strain evidence="1 2">I2</strain>
    </source>
</reference>
<accession>A0ABS1LJ68</accession>